<comment type="caution">
    <text evidence="1">The sequence shown here is derived from an EMBL/GenBank/DDBJ whole genome shotgun (WGS) entry which is preliminary data.</text>
</comment>
<evidence type="ECO:0000313" key="1">
    <source>
        <dbReference type="EMBL" id="CAH0377383.1"/>
    </source>
</evidence>
<protein>
    <submittedName>
        <fullName evidence="1">Uncharacterized protein</fullName>
    </submittedName>
</protein>
<accession>A0A8J2SXW1</accession>
<keyword evidence="2" id="KW-1185">Reference proteome</keyword>
<reference evidence="1" key="1">
    <citation type="submission" date="2021-11" db="EMBL/GenBank/DDBJ databases">
        <authorList>
            <consortium name="Genoscope - CEA"/>
            <person name="William W."/>
        </authorList>
    </citation>
    <scope>NUCLEOTIDE SEQUENCE</scope>
</reference>
<dbReference type="OrthoDB" id="338816at2759"/>
<dbReference type="Proteomes" id="UP000789595">
    <property type="component" value="Unassembled WGS sequence"/>
</dbReference>
<dbReference type="PANTHER" id="PTHR12963">
    <property type="entry name" value="THYROID RECEPTOR INTERACTING PROTEIN RELATED"/>
    <property type="match status" value="1"/>
</dbReference>
<dbReference type="GO" id="GO:0005634">
    <property type="term" value="C:nucleus"/>
    <property type="evidence" value="ECO:0007669"/>
    <property type="project" value="TreeGrafter"/>
</dbReference>
<proteinExistence type="predicted"/>
<organism evidence="1 2">
    <name type="scientific">Pelagomonas calceolata</name>
    <dbReference type="NCBI Taxonomy" id="35677"/>
    <lineage>
        <taxon>Eukaryota</taxon>
        <taxon>Sar</taxon>
        <taxon>Stramenopiles</taxon>
        <taxon>Ochrophyta</taxon>
        <taxon>Pelagophyceae</taxon>
        <taxon>Pelagomonadales</taxon>
        <taxon>Pelagomonadaceae</taxon>
        <taxon>Pelagomonas</taxon>
    </lineage>
</organism>
<dbReference type="EMBL" id="CAKKNE010000005">
    <property type="protein sequence ID" value="CAH0377383.1"/>
    <property type="molecule type" value="Genomic_DNA"/>
</dbReference>
<gene>
    <name evidence="1" type="ORF">PECAL_5P19340</name>
</gene>
<name>A0A8J2SXW1_9STRA</name>
<dbReference type="InterPro" id="IPR039128">
    <property type="entry name" value="TRIP4-like"/>
</dbReference>
<evidence type="ECO:0000313" key="2">
    <source>
        <dbReference type="Proteomes" id="UP000789595"/>
    </source>
</evidence>
<sequence>MAALAQSDDAALLAWATEALAKATGVRGEADIARHLLAQTTMEAVDEAAHGLLGATPAVAAFARELSKKKGLVAASQRERRRRREAKGSLKVERAPLNCLRCGFVNAVTVEARETPVAPDAAYDDIWARLNARRDEWPACGFCGAALSEQSDPSPSPDAVALAKRLAKYDRESARRTSVVDDQQDWYEVAASPFSTSEEAAEAWRKEEERREAAAKREFRIDIDVAAGEVKVEEAA</sequence>
<dbReference type="GO" id="GO:0045893">
    <property type="term" value="P:positive regulation of DNA-templated transcription"/>
    <property type="evidence" value="ECO:0007669"/>
    <property type="project" value="TreeGrafter"/>
</dbReference>
<dbReference type="AlphaFoldDB" id="A0A8J2SXW1"/>
<dbReference type="PANTHER" id="PTHR12963:SF4">
    <property type="entry name" value="ACTIVATING SIGNAL COINTEGRATOR 1"/>
    <property type="match status" value="1"/>
</dbReference>